<keyword evidence="2" id="KW-1185">Reference proteome</keyword>
<protein>
    <submittedName>
        <fullName evidence="1">Uncharacterized protein</fullName>
    </submittedName>
</protein>
<organism evidence="1 2">
    <name type="scientific">Streptomyces abikoensis</name>
    <dbReference type="NCBI Taxonomy" id="97398"/>
    <lineage>
        <taxon>Bacteria</taxon>
        <taxon>Bacillati</taxon>
        <taxon>Actinomycetota</taxon>
        <taxon>Actinomycetes</taxon>
        <taxon>Kitasatosporales</taxon>
        <taxon>Streptomycetaceae</taxon>
        <taxon>Streptomyces</taxon>
    </lineage>
</organism>
<name>A0ABW7TDJ1_9ACTN</name>
<comment type="caution">
    <text evidence="1">The sequence shown here is derived from an EMBL/GenBank/DDBJ whole genome shotgun (WGS) entry which is preliminary data.</text>
</comment>
<dbReference type="EMBL" id="JBIRRB010000024">
    <property type="protein sequence ID" value="MFI0915463.1"/>
    <property type="molecule type" value="Genomic_DNA"/>
</dbReference>
<gene>
    <name evidence="1" type="ORF">ACH4TF_34335</name>
</gene>
<sequence>MAQHPMAAMYPGARVPAAVVDTHCVPGPNGVLRIHLTRYPLEHPGEGWMQPESLLTHRMALEPRPRSETASFVPASWTEADRLRLDTDHLRQSNLASSSSVVVARADDDPPLLVLDRLLQQRFAGVIGVLVDDHTVLVWVHTHEGFWELTPDGYDGASGYIVTMTAEDPEAPGPVSLYPSALYGWALWWCLQAQQLIDDRDVGLADLPPPPLVLDVVEAWRVYRVRLTGPDRVGFPAPDLRQSWPPDMGPTE</sequence>
<dbReference type="RefSeq" id="WP_397615030.1">
    <property type="nucleotide sequence ID" value="NZ_JBIRRB010000024.1"/>
</dbReference>
<reference evidence="1 2" key="1">
    <citation type="submission" date="2024-10" db="EMBL/GenBank/DDBJ databases">
        <title>The Natural Products Discovery Center: Release of the First 8490 Sequenced Strains for Exploring Actinobacteria Biosynthetic Diversity.</title>
        <authorList>
            <person name="Kalkreuter E."/>
            <person name="Kautsar S.A."/>
            <person name="Yang D."/>
            <person name="Bader C.D."/>
            <person name="Teijaro C.N."/>
            <person name="Fluegel L."/>
            <person name="Davis C.M."/>
            <person name="Simpson J.R."/>
            <person name="Lauterbach L."/>
            <person name="Steele A.D."/>
            <person name="Gui C."/>
            <person name="Meng S."/>
            <person name="Li G."/>
            <person name="Viehrig K."/>
            <person name="Ye F."/>
            <person name="Su P."/>
            <person name="Kiefer A.F."/>
            <person name="Nichols A."/>
            <person name="Cepeda A.J."/>
            <person name="Yan W."/>
            <person name="Fan B."/>
            <person name="Jiang Y."/>
            <person name="Adhikari A."/>
            <person name="Zheng C.-J."/>
            <person name="Schuster L."/>
            <person name="Cowan T.M."/>
            <person name="Smanski M.J."/>
            <person name="Chevrette M.G."/>
            <person name="De Carvalho L.P.S."/>
            <person name="Shen B."/>
        </authorList>
    </citation>
    <scope>NUCLEOTIDE SEQUENCE [LARGE SCALE GENOMIC DNA]</scope>
    <source>
        <strain evidence="1 2">NPDC020979</strain>
    </source>
</reference>
<proteinExistence type="predicted"/>
<evidence type="ECO:0000313" key="1">
    <source>
        <dbReference type="EMBL" id="MFI0915463.1"/>
    </source>
</evidence>
<dbReference type="Proteomes" id="UP001611162">
    <property type="component" value="Unassembled WGS sequence"/>
</dbReference>
<evidence type="ECO:0000313" key="2">
    <source>
        <dbReference type="Proteomes" id="UP001611162"/>
    </source>
</evidence>
<accession>A0ABW7TDJ1</accession>